<dbReference type="RefSeq" id="WP_166259512.1">
    <property type="nucleotide sequence ID" value="NZ_JAAMOW010000008.1"/>
</dbReference>
<evidence type="ECO:0000256" key="1">
    <source>
        <dbReference type="SAM" id="SignalP"/>
    </source>
</evidence>
<dbReference type="AlphaFoldDB" id="A0A6M2BVR7"/>
<accession>A0A6M2BVR7</accession>
<evidence type="ECO:0000313" key="3">
    <source>
        <dbReference type="Proteomes" id="UP000472676"/>
    </source>
</evidence>
<dbReference type="EMBL" id="JAAMOW010000008">
    <property type="protein sequence ID" value="NGY06301.1"/>
    <property type="molecule type" value="Genomic_DNA"/>
</dbReference>
<gene>
    <name evidence="2" type="ORF">G7Y85_16130</name>
</gene>
<sequence length="107" mass="11712">MSTTRALLLVLCSLAGSAQAQAAEDTDLVSSCRSVAAATEPARRIWLERDLFAYEMHRALGASGAELRLYKTNLSETCSRVAHNNAVYQRRNARMIRASSSLWPPAS</sequence>
<proteinExistence type="predicted"/>
<evidence type="ECO:0000313" key="2">
    <source>
        <dbReference type="EMBL" id="NGY06301.1"/>
    </source>
</evidence>
<keyword evidence="1" id="KW-0732">Signal</keyword>
<organism evidence="2 3">
    <name type="scientific">Solimonas terrae</name>
    <dbReference type="NCBI Taxonomy" id="1396819"/>
    <lineage>
        <taxon>Bacteria</taxon>
        <taxon>Pseudomonadati</taxon>
        <taxon>Pseudomonadota</taxon>
        <taxon>Gammaproteobacteria</taxon>
        <taxon>Nevskiales</taxon>
        <taxon>Nevskiaceae</taxon>
        <taxon>Solimonas</taxon>
    </lineage>
</organism>
<reference evidence="2 3" key="1">
    <citation type="journal article" date="2014" name="Int. J. Syst. Evol. Microbiol.">
        <title>Solimonas terrae sp. nov., isolated from soil.</title>
        <authorList>
            <person name="Kim S.J."/>
            <person name="Moon J.Y."/>
            <person name="Weon H.Y."/>
            <person name="Ahn J.H."/>
            <person name="Chen W.M."/>
            <person name="Kwon S.W."/>
        </authorList>
    </citation>
    <scope>NUCLEOTIDE SEQUENCE [LARGE SCALE GENOMIC DNA]</scope>
    <source>
        <strain evidence="2 3">KIS83-12</strain>
    </source>
</reference>
<dbReference type="Proteomes" id="UP000472676">
    <property type="component" value="Unassembled WGS sequence"/>
</dbReference>
<feature type="signal peptide" evidence="1">
    <location>
        <begin position="1"/>
        <end position="22"/>
    </location>
</feature>
<protein>
    <submittedName>
        <fullName evidence="2">Uncharacterized protein</fullName>
    </submittedName>
</protein>
<comment type="caution">
    <text evidence="2">The sequence shown here is derived from an EMBL/GenBank/DDBJ whole genome shotgun (WGS) entry which is preliminary data.</text>
</comment>
<name>A0A6M2BVR7_9GAMM</name>
<feature type="chain" id="PRO_5027053732" evidence="1">
    <location>
        <begin position="23"/>
        <end position="107"/>
    </location>
</feature>
<keyword evidence="3" id="KW-1185">Reference proteome</keyword>